<evidence type="ECO:0000313" key="3">
    <source>
        <dbReference type="EMBL" id="KXZ65292.1"/>
    </source>
</evidence>
<protein>
    <submittedName>
        <fullName evidence="3">Peptidase M15</fullName>
    </submittedName>
</protein>
<sequence>MNRACIFGLSLCLSACHQASVYSTQKTRTSQQLQRSDIQQQRIYKTQKAISPSYLIWRNAPLHQQQIYRYKHFLKSQGLNLYIPDAEFFQTARDWQKCNYPEYEVPPQELWNNIIPTLNILHQLVDRKIVTDFSVTSVYRSYALNQCAGGAGSSKHVFNAALDFRIGSENPDIAEQQSIQETKAKLCQFWLEHGEVLSMGLGVYESGQIHIDSAGYRTWGVDHRYTSSPCMKDSLNHQHQSPA</sequence>
<evidence type="ECO:0000313" key="4">
    <source>
        <dbReference type="Proteomes" id="UP000075680"/>
    </source>
</evidence>
<name>A0A150HLM0_9GAMM</name>
<dbReference type="SUPFAM" id="SSF55166">
    <property type="entry name" value="Hedgehog/DD-peptidase"/>
    <property type="match status" value="1"/>
</dbReference>
<gene>
    <name evidence="3" type="ORF">AVENLUH5627_02841</name>
</gene>
<dbReference type="Pfam" id="PF08291">
    <property type="entry name" value="Peptidase_M15_3"/>
    <property type="match status" value="1"/>
</dbReference>
<keyword evidence="1" id="KW-0732">Signal</keyword>
<proteinExistence type="predicted"/>
<dbReference type="InterPro" id="IPR009045">
    <property type="entry name" value="Zn_M74/Hedgehog-like"/>
</dbReference>
<dbReference type="RefSeq" id="WP_061519463.1">
    <property type="nucleotide sequence ID" value="NZ_JRUE01000219.1"/>
</dbReference>
<accession>A0A150HLM0</accession>
<feature type="signal peptide" evidence="1">
    <location>
        <begin position="1"/>
        <end position="19"/>
    </location>
</feature>
<dbReference type="Gene3D" id="3.30.1380.10">
    <property type="match status" value="1"/>
</dbReference>
<dbReference type="EMBL" id="JRUE01000219">
    <property type="protein sequence ID" value="KXZ65292.1"/>
    <property type="molecule type" value="Genomic_DNA"/>
</dbReference>
<dbReference type="AlphaFoldDB" id="A0A150HLM0"/>
<dbReference type="PATRIC" id="fig|52133.18.peg.2912"/>
<reference evidence="3 4" key="1">
    <citation type="journal article" date="2016" name="Sci. Rep.">
        <title>Genomic and phenotypic characterization of the species Acinetobacter venetianus.</title>
        <authorList>
            <person name="Fondi M."/>
            <person name="Maida I."/>
            <person name="Perrin E."/>
            <person name="Orlandini V."/>
            <person name="La Torre L."/>
            <person name="Bosi E."/>
            <person name="Negroni A."/>
            <person name="Zanaroli G."/>
            <person name="Fava F."/>
            <person name="Decorosi F."/>
            <person name="Giovannetti L."/>
            <person name="Viti C."/>
            <person name="Vaneechoutte M."/>
            <person name="Dijkshoorn L."/>
            <person name="Fani R."/>
        </authorList>
    </citation>
    <scope>NUCLEOTIDE SEQUENCE [LARGE SCALE GENOMIC DNA]</scope>
    <source>
        <strain evidence="3 4">LUH5627</strain>
    </source>
</reference>
<evidence type="ECO:0000259" key="2">
    <source>
        <dbReference type="Pfam" id="PF08291"/>
    </source>
</evidence>
<feature type="domain" description="Peptidase M15A C-terminal" evidence="2">
    <location>
        <begin position="117"/>
        <end position="172"/>
    </location>
</feature>
<comment type="caution">
    <text evidence="3">The sequence shown here is derived from an EMBL/GenBank/DDBJ whole genome shotgun (WGS) entry which is preliminary data.</text>
</comment>
<dbReference type="InterPro" id="IPR013230">
    <property type="entry name" value="Peptidase_M15A_C"/>
</dbReference>
<organism evidence="3 4">
    <name type="scientific">Acinetobacter venetianus</name>
    <dbReference type="NCBI Taxonomy" id="52133"/>
    <lineage>
        <taxon>Bacteria</taxon>
        <taxon>Pseudomonadati</taxon>
        <taxon>Pseudomonadota</taxon>
        <taxon>Gammaproteobacteria</taxon>
        <taxon>Moraxellales</taxon>
        <taxon>Moraxellaceae</taxon>
        <taxon>Acinetobacter</taxon>
    </lineage>
</organism>
<dbReference type="Proteomes" id="UP000075680">
    <property type="component" value="Unassembled WGS sequence"/>
</dbReference>
<evidence type="ECO:0000256" key="1">
    <source>
        <dbReference type="SAM" id="SignalP"/>
    </source>
</evidence>
<feature type="chain" id="PRO_5007562789" evidence="1">
    <location>
        <begin position="20"/>
        <end position="243"/>
    </location>
</feature>